<organism evidence="6 7">
    <name type="scientific">Christensenella hongkongensis</name>
    <dbReference type="NCBI Taxonomy" id="270498"/>
    <lineage>
        <taxon>Bacteria</taxon>
        <taxon>Bacillati</taxon>
        <taxon>Bacillota</taxon>
        <taxon>Clostridia</taxon>
        <taxon>Christensenellales</taxon>
        <taxon>Christensenellaceae</taxon>
        <taxon>Christensenella</taxon>
    </lineage>
</organism>
<dbReference type="InterPro" id="IPR023064">
    <property type="entry name" value="D-ribose_pyranase"/>
</dbReference>
<keyword evidence="5" id="KW-0119">Carbohydrate metabolism</keyword>
<dbReference type="OrthoDB" id="9805009at2"/>
<evidence type="ECO:0000256" key="4">
    <source>
        <dbReference type="ARBA" id="ARBA00023235"/>
    </source>
</evidence>
<evidence type="ECO:0000256" key="1">
    <source>
        <dbReference type="ARBA" id="ARBA00000223"/>
    </source>
</evidence>
<name>A0A0M2NB90_9FIRM</name>
<dbReference type="Gene3D" id="3.40.1650.10">
    <property type="entry name" value="RbsD-like domain"/>
    <property type="match status" value="1"/>
</dbReference>
<keyword evidence="4" id="KW-0413">Isomerase</keyword>
<dbReference type="RefSeq" id="WP_046444824.1">
    <property type="nucleotide sequence ID" value="NZ_JAXDTA010000040.1"/>
</dbReference>
<dbReference type="STRING" id="270498.CHK_3076"/>
<dbReference type="PANTHER" id="PTHR37831:SF1">
    <property type="entry name" value="D-RIBOSE PYRANASE"/>
    <property type="match status" value="1"/>
</dbReference>
<dbReference type="EMBL" id="LAYJ01000133">
    <property type="protein sequence ID" value="KKI49498.1"/>
    <property type="molecule type" value="Genomic_DNA"/>
</dbReference>
<evidence type="ECO:0000256" key="5">
    <source>
        <dbReference type="ARBA" id="ARBA00023277"/>
    </source>
</evidence>
<proteinExistence type="predicted"/>
<dbReference type="GO" id="GO:0016872">
    <property type="term" value="F:intramolecular lyase activity"/>
    <property type="evidence" value="ECO:0007669"/>
    <property type="project" value="InterPro"/>
</dbReference>
<keyword evidence="3" id="KW-0963">Cytoplasm</keyword>
<evidence type="ECO:0000256" key="2">
    <source>
        <dbReference type="ARBA" id="ARBA00012862"/>
    </source>
</evidence>
<dbReference type="PANTHER" id="PTHR37831">
    <property type="entry name" value="D-RIBOSE PYRANASE"/>
    <property type="match status" value="1"/>
</dbReference>
<evidence type="ECO:0000313" key="6">
    <source>
        <dbReference type="EMBL" id="KKI49498.1"/>
    </source>
</evidence>
<dbReference type="EC" id="5.4.99.62" evidence="2"/>
<gene>
    <name evidence="6" type="ORF">CHK_3076</name>
</gene>
<comment type="catalytic activity">
    <reaction evidence="1">
        <text>beta-D-ribopyranose = beta-D-ribofuranose</text>
        <dbReference type="Rhea" id="RHEA:25432"/>
        <dbReference type="ChEBI" id="CHEBI:27476"/>
        <dbReference type="ChEBI" id="CHEBI:47002"/>
        <dbReference type="EC" id="5.4.99.62"/>
    </reaction>
</comment>
<accession>A0A0M2NB90</accession>
<dbReference type="SUPFAM" id="SSF102546">
    <property type="entry name" value="RbsD-like"/>
    <property type="match status" value="1"/>
</dbReference>
<protein>
    <recommendedName>
        <fullName evidence="2">D-ribose pyranase</fullName>
        <ecNumber evidence="2">5.4.99.62</ecNumber>
    </recommendedName>
</protein>
<reference evidence="6 7" key="1">
    <citation type="submission" date="2015-04" db="EMBL/GenBank/DDBJ databases">
        <title>Draft genome sequence of bacteremic isolate Catabacter hongkongensis type strain HKU16T.</title>
        <authorList>
            <person name="Lau S.K."/>
            <person name="Teng J.L."/>
            <person name="Huang Y."/>
            <person name="Curreem S.O."/>
            <person name="Tsui S.K."/>
            <person name="Woo P.C."/>
        </authorList>
    </citation>
    <scope>NUCLEOTIDE SEQUENCE [LARGE SCALE GENOMIC DNA]</scope>
    <source>
        <strain evidence="6 7">HKU16</strain>
    </source>
</reference>
<dbReference type="GO" id="GO:0019303">
    <property type="term" value="P:D-ribose catabolic process"/>
    <property type="evidence" value="ECO:0007669"/>
    <property type="project" value="TreeGrafter"/>
</dbReference>
<dbReference type="GO" id="GO:0005829">
    <property type="term" value="C:cytosol"/>
    <property type="evidence" value="ECO:0007669"/>
    <property type="project" value="TreeGrafter"/>
</dbReference>
<evidence type="ECO:0000256" key="3">
    <source>
        <dbReference type="ARBA" id="ARBA00022490"/>
    </source>
</evidence>
<dbReference type="GO" id="GO:0062193">
    <property type="term" value="F:D-ribose pyranase activity"/>
    <property type="evidence" value="ECO:0007669"/>
    <property type="project" value="UniProtKB-EC"/>
</dbReference>
<dbReference type="InterPro" id="IPR023750">
    <property type="entry name" value="RbsD-like_sf"/>
</dbReference>
<keyword evidence="7" id="KW-1185">Reference proteome</keyword>
<comment type="caution">
    <text evidence="6">The sequence shown here is derived from an EMBL/GenBank/DDBJ whole genome shotgun (WGS) entry which is preliminary data.</text>
</comment>
<sequence length="143" mass="15808">MKKTGIINKKLCEQLAGLGHTDCFLVCDAGFPVPRDAICIDLAIRFGEPGLTDCVDAILSEVIVEEVAIAEESLENNRILPDYVEKRFRNQRISTLPQKELAECGKNAKFIVRSGDVEPYSNILLTAASGVEKYRRGLVIEPD</sequence>
<dbReference type="NCBIfam" id="NF008761">
    <property type="entry name" value="PRK11797.1"/>
    <property type="match status" value="1"/>
</dbReference>
<evidence type="ECO:0000313" key="7">
    <source>
        <dbReference type="Proteomes" id="UP000034076"/>
    </source>
</evidence>
<dbReference type="AlphaFoldDB" id="A0A0M2NB90"/>
<dbReference type="InterPro" id="IPR007721">
    <property type="entry name" value="RbsD_FucU"/>
</dbReference>
<dbReference type="Proteomes" id="UP000034076">
    <property type="component" value="Unassembled WGS sequence"/>
</dbReference>
<dbReference type="GO" id="GO:0048029">
    <property type="term" value="F:monosaccharide binding"/>
    <property type="evidence" value="ECO:0007669"/>
    <property type="project" value="InterPro"/>
</dbReference>
<dbReference type="Pfam" id="PF05025">
    <property type="entry name" value="RbsD_FucU"/>
    <property type="match status" value="1"/>
</dbReference>